<proteinExistence type="predicted"/>
<organism evidence="1 2">
    <name type="scientific">Candidatus Terasakiella magnetica</name>
    <dbReference type="NCBI Taxonomy" id="1867952"/>
    <lineage>
        <taxon>Bacteria</taxon>
        <taxon>Pseudomonadati</taxon>
        <taxon>Pseudomonadota</taxon>
        <taxon>Alphaproteobacteria</taxon>
        <taxon>Rhodospirillales</taxon>
        <taxon>Terasakiellaceae</taxon>
        <taxon>Terasakiella</taxon>
    </lineage>
</organism>
<name>A0A1C3RF27_9PROT</name>
<gene>
    <name evidence="1" type="ORF">MTBPR1_140011</name>
</gene>
<dbReference type="AlphaFoldDB" id="A0A1C3RF27"/>
<reference evidence="1 2" key="1">
    <citation type="submission" date="2016-07" db="EMBL/GenBank/DDBJ databases">
        <authorList>
            <person name="Lefevre C.T."/>
        </authorList>
    </citation>
    <scope>NUCLEOTIDE SEQUENCE [LARGE SCALE GENOMIC DNA]</scope>
    <source>
        <strain evidence="1">PR1</strain>
    </source>
</reference>
<evidence type="ECO:0000313" key="2">
    <source>
        <dbReference type="Proteomes" id="UP000231658"/>
    </source>
</evidence>
<evidence type="ECO:0000313" key="1">
    <source>
        <dbReference type="EMBL" id="SCA55893.1"/>
    </source>
</evidence>
<sequence>MTEVQGEGFKIDMINLLWLVTIVAKVQSFLELLIDDYGICILL</sequence>
<dbReference type="EMBL" id="FLYE01000006">
    <property type="protein sequence ID" value="SCA55893.1"/>
    <property type="molecule type" value="Genomic_DNA"/>
</dbReference>
<keyword evidence="2" id="KW-1185">Reference proteome</keyword>
<protein>
    <submittedName>
        <fullName evidence="1">Uncharacterized protein</fullName>
    </submittedName>
</protein>
<accession>A0A1C3RF27</accession>
<dbReference type="Proteomes" id="UP000231658">
    <property type="component" value="Unassembled WGS sequence"/>
</dbReference>